<name>A0A5B7GZE1_PORTR</name>
<dbReference type="AlphaFoldDB" id="A0A5B7GZE1"/>
<dbReference type="Proteomes" id="UP000324222">
    <property type="component" value="Unassembled WGS sequence"/>
</dbReference>
<organism evidence="2 3">
    <name type="scientific">Portunus trituberculatus</name>
    <name type="common">Swimming crab</name>
    <name type="synonym">Neptunus trituberculatus</name>
    <dbReference type="NCBI Taxonomy" id="210409"/>
    <lineage>
        <taxon>Eukaryota</taxon>
        <taxon>Metazoa</taxon>
        <taxon>Ecdysozoa</taxon>
        <taxon>Arthropoda</taxon>
        <taxon>Crustacea</taxon>
        <taxon>Multicrustacea</taxon>
        <taxon>Malacostraca</taxon>
        <taxon>Eumalacostraca</taxon>
        <taxon>Eucarida</taxon>
        <taxon>Decapoda</taxon>
        <taxon>Pleocyemata</taxon>
        <taxon>Brachyura</taxon>
        <taxon>Eubrachyura</taxon>
        <taxon>Portunoidea</taxon>
        <taxon>Portunidae</taxon>
        <taxon>Portuninae</taxon>
        <taxon>Portunus</taxon>
    </lineage>
</organism>
<evidence type="ECO:0000313" key="2">
    <source>
        <dbReference type="EMBL" id="MPC62004.1"/>
    </source>
</evidence>
<dbReference type="EMBL" id="VSRR010019202">
    <property type="protein sequence ID" value="MPC62004.1"/>
    <property type="molecule type" value="Genomic_DNA"/>
</dbReference>
<feature type="region of interest" description="Disordered" evidence="1">
    <location>
        <begin position="36"/>
        <end position="80"/>
    </location>
</feature>
<comment type="caution">
    <text evidence="2">The sequence shown here is derived from an EMBL/GenBank/DDBJ whole genome shotgun (WGS) entry which is preliminary data.</text>
</comment>
<protein>
    <submittedName>
        <fullName evidence="2">Uncharacterized protein</fullName>
    </submittedName>
</protein>
<keyword evidence="3" id="KW-1185">Reference proteome</keyword>
<evidence type="ECO:0000313" key="3">
    <source>
        <dbReference type="Proteomes" id="UP000324222"/>
    </source>
</evidence>
<accession>A0A5B7GZE1</accession>
<reference evidence="2 3" key="1">
    <citation type="submission" date="2019-05" db="EMBL/GenBank/DDBJ databases">
        <title>Another draft genome of Portunus trituberculatus and its Hox gene families provides insights of decapod evolution.</title>
        <authorList>
            <person name="Jeong J.-H."/>
            <person name="Song I."/>
            <person name="Kim S."/>
            <person name="Choi T."/>
            <person name="Kim D."/>
            <person name="Ryu S."/>
            <person name="Kim W."/>
        </authorList>
    </citation>
    <scope>NUCLEOTIDE SEQUENCE [LARGE SCALE GENOMIC DNA]</scope>
    <source>
        <tissue evidence="2">Muscle</tissue>
    </source>
</reference>
<gene>
    <name evidence="2" type="ORF">E2C01_056083</name>
</gene>
<evidence type="ECO:0000256" key="1">
    <source>
        <dbReference type="SAM" id="MobiDB-lite"/>
    </source>
</evidence>
<sequence length="135" mass="14595">MATANIEVFDLIREVSVCDAITLTSAAEHTTYTAHTQHTTYNPDHRDYHNSLPAIPRPPSRPTVPRRLPESHKRAAAKSEVSGAALESSISFARLRETLGRDLSGFRLMARRRGILRESSGLAEGGGAMGDAGQG</sequence>
<proteinExistence type="predicted"/>